<evidence type="ECO:0000313" key="1">
    <source>
        <dbReference type="EMBL" id="SCW49145.1"/>
    </source>
</evidence>
<dbReference type="Proteomes" id="UP000199542">
    <property type="component" value="Unassembled WGS sequence"/>
</dbReference>
<name>A0A1G4QXK4_9HYPH</name>
<dbReference type="EMBL" id="FMTM01000002">
    <property type="protein sequence ID" value="SCW49145.1"/>
    <property type="molecule type" value="Genomic_DNA"/>
</dbReference>
<gene>
    <name evidence="1" type="ORF">SAMN02927900_01964</name>
</gene>
<sequence length="185" mass="20604">MSRTHPWRLQMAKRSSPVVEEIHAICACNSGLTWGRDTTSATSQSLVLTKTSRHGQRPRDIDDVIARAVGSSCSRRRPARTGCRFCKQASSTSRMFSVEAGSHCSLFSEVGAPRANRHPVSARSLLPGSKGLTRRHSQFRCPVPLNYVYVRAEKHLAQSVRVRPNVRSSRLIETATLSMSRTSWE</sequence>
<organism evidence="1 2">
    <name type="scientific">Rhizobium mongolense subsp. loessense</name>
    <dbReference type="NCBI Taxonomy" id="158890"/>
    <lineage>
        <taxon>Bacteria</taxon>
        <taxon>Pseudomonadati</taxon>
        <taxon>Pseudomonadota</taxon>
        <taxon>Alphaproteobacteria</taxon>
        <taxon>Hyphomicrobiales</taxon>
        <taxon>Rhizobiaceae</taxon>
        <taxon>Rhizobium/Agrobacterium group</taxon>
        <taxon>Rhizobium</taxon>
    </lineage>
</organism>
<dbReference type="AlphaFoldDB" id="A0A1G4QXK4"/>
<accession>A0A1G4QXK4</accession>
<proteinExistence type="predicted"/>
<evidence type="ECO:0000313" key="2">
    <source>
        <dbReference type="Proteomes" id="UP000199542"/>
    </source>
</evidence>
<protein>
    <submittedName>
        <fullName evidence="1">Uncharacterized protein</fullName>
    </submittedName>
</protein>
<reference evidence="1 2" key="1">
    <citation type="submission" date="2016-10" db="EMBL/GenBank/DDBJ databases">
        <authorList>
            <person name="de Groot N.N."/>
        </authorList>
    </citation>
    <scope>NUCLEOTIDE SEQUENCE [LARGE SCALE GENOMIC DNA]</scope>
    <source>
        <strain evidence="1 2">CGMCC 1.3401</strain>
    </source>
</reference>